<name>A0A397VPX3_9GLOM</name>
<proteinExistence type="predicted"/>
<protein>
    <submittedName>
        <fullName evidence="1">Uncharacterized protein</fullName>
    </submittedName>
</protein>
<feature type="non-terminal residue" evidence="1">
    <location>
        <position position="60"/>
    </location>
</feature>
<dbReference type="Proteomes" id="UP000266673">
    <property type="component" value="Unassembled WGS sequence"/>
</dbReference>
<comment type="caution">
    <text evidence="1">The sequence shown here is derived from an EMBL/GenBank/DDBJ whole genome shotgun (WGS) entry which is preliminary data.</text>
</comment>
<gene>
    <name evidence="1" type="ORF">C2G38_2073785</name>
</gene>
<organism evidence="1 2">
    <name type="scientific">Gigaspora rosea</name>
    <dbReference type="NCBI Taxonomy" id="44941"/>
    <lineage>
        <taxon>Eukaryota</taxon>
        <taxon>Fungi</taxon>
        <taxon>Fungi incertae sedis</taxon>
        <taxon>Mucoromycota</taxon>
        <taxon>Glomeromycotina</taxon>
        <taxon>Glomeromycetes</taxon>
        <taxon>Diversisporales</taxon>
        <taxon>Gigasporaceae</taxon>
        <taxon>Gigaspora</taxon>
    </lineage>
</organism>
<evidence type="ECO:0000313" key="2">
    <source>
        <dbReference type="Proteomes" id="UP000266673"/>
    </source>
</evidence>
<sequence>MNLFIGILSNFLGDTEDNHNAYLKSQKEKSNYIIYFLLKEETINGFHILSIIQFMLMNFV</sequence>
<dbReference type="AlphaFoldDB" id="A0A397VPX3"/>
<reference evidence="1 2" key="1">
    <citation type="submission" date="2018-06" db="EMBL/GenBank/DDBJ databases">
        <title>Comparative genomics reveals the genomic features of Rhizophagus irregularis, R. cerebriforme, R. diaphanum and Gigaspora rosea, and their symbiotic lifestyle signature.</title>
        <authorList>
            <person name="Morin E."/>
            <person name="San Clemente H."/>
            <person name="Chen E.C.H."/>
            <person name="De La Providencia I."/>
            <person name="Hainaut M."/>
            <person name="Kuo A."/>
            <person name="Kohler A."/>
            <person name="Murat C."/>
            <person name="Tang N."/>
            <person name="Roy S."/>
            <person name="Loubradou J."/>
            <person name="Henrissat B."/>
            <person name="Grigoriev I.V."/>
            <person name="Corradi N."/>
            <person name="Roux C."/>
            <person name="Martin F.M."/>
        </authorList>
    </citation>
    <scope>NUCLEOTIDE SEQUENCE [LARGE SCALE GENOMIC DNA]</scope>
    <source>
        <strain evidence="1 2">DAOM 194757</strain>
    </source>
</reference>
<keyword evidence="2" id="KW-1185">Reference proteome</keyword>
<dbReference type="EMBL" id="QKWP01000280">
    <property type="protein sequence ID" value="RIB23059.1"/>
    <property type="molecule type" value="Genomic_DNA"/>
</dbReference>
<accession>A0A397VPX3</accession>
<evidence type="ECO:0000313" key="1">
    <source>
        <dbReference type="EMBL" id="RIB23059.1"/>
    </source>
</evidence>